<dbReference type="Proteomes" id="UP000321062">
    <property type="component" value="Chromosome"/>
</dbReference>
<gene>
    <name evidence="2" type="ORF">FNA67_09470</name>
</gene>
<protein>
    <submittedName>
        <fullName evidence="2">Uncharacterized protein</fullName>
    </submittedName>
</protein>
<evidence type="ECO:0000313" key="2">
    <source>
        <dbReference type="EMBL" id="QEE20389.1"/>
    </source>
</evidence>
<dbReference type="AlphaFoldDB" id="A0A5B9DNV9"/>
<name>A0A5B9DNV9_9HYPH</name>
<sequence>MTVHPDYAYWAAALEGTFGPVHDGDAQCGFYRRRLYKDGPFVPVAIWRGEDGKLVALVDQRAADAADIWTWVCDKPITEAQYRAVVAGERWHDEPPAPALSNMPTDPFEALKIELAAEHEIAAEYLKAPVTTQDQANQIAVLTKRLSGLKSRATDLHKVEKQPFLDGGRKVDDKWRDLKEEPDTLSKKLKRHLDAYLQEQQRLENERRRKAQEEADRVRRKAEEAARQAAAANDDAARAEAERLEHEAAAKTKEAEARNASAGRTGARVALRTFVSANITDFDALLLALKDRPEIRECVESLANRAAKSGVELPGMTIASEQRAA</sequence>
<feature type="region of interest" description="Disordered" evidence="1">
    <location>
        <begin position="200"/>
        <end position="263"/>
    </location>
</feature>
<dbReference type="RefSeq" id="WP_147655862.1">
    <property type="nucleotide sequence ID" value="NZ_BMFM01000001.1"/>
</dbReference>
<dbReference type="EMBL" id="CP041690">
    <property type="protein sequence ID" value="QEE20389.1"/>
    <property type="molecule type" value="Genomic_DNA"/>
</dbReference>
<feature type="compositionally biased region" description="Basic and acidic residues" evidence="1">
    <location>
        <begin position="201"/>
        <end position="226"/>
    </location>
</feature>
<dbReference type="OrthoDB" id="8114479at2"/>
<accession>A0A5B9DNV9</accession>
<keyword evidence="3" id="KW-1185">Reference proteome</keyword>
<reference evidence="2 3" key="1">
    <citation type="journal article" date="2015" name="Int. J. Syst. Evol. Microbiol.">
        <title>Youhaiella tibetensis gen. nov., sp. nov., isolated from subsurface sediment.</title>
        <authorList>
            <person name="Wang Y.X."/>
            <person name="Huang F.Q."/>
            <person name="Nogi Y."/>
            <person name="Pang S.J."/>
            <person name="Wang P.K."/>
            <person name="Lv J."/>
        </authorList>
    </citation>
    <scope>NUCLEOTIDE SEQUENCE [LARGE SCALE GENOMIC DNA]</scope>
    <source>
        <strain evidence="3">fig4</strain>
    </source>
</reference>
<feature type="compositionally biased region" description="Basic and acidic residues" evidence="1">
    <location>
        <begin position="235"/>
        <end position="257"/>
    </location>
</feature>
<organism evidence="2 3">
    <name type="scientific">Paradevosia tibetensis</name>
    <dbReference type="NCBI Taxonomy" id="1447062"/>
    <lineage>
        <taxon>Bacteria</taxon>
        <taxon>Pseudomonadati</taxon>
        <taxon>Pseudomonadota</taxon>
        <taxon>Alphaproteobacteria</taxon>
        <taxon>Hyphomicrobiales</taxon>
        <taxon>Devosiaceae</taxon>
        <taxon>Paradevosia</taxon>
    </lineage>
</organism>
<dbReference type="KEGG" id="yti:FNA67_09470"/>
<evidence type="ECO:0000313" key="3">
    <source>
        <dbReference type="Proteomes" id="UP000321062"/>
    </source>
</evidence>
<evidence type="ECO:0000256" key="1">
    <source>
        <dbReference type="SAM" id="MobiDB-lite"/>
    </source>
</evidence>
<proteinExistence type="predicted"/>